<dbReference type="Pfam" id="PF06899">
    <property type="entry name" value="WzyE"/>
    <property type="match status" value="1"/>
</dbReference>
<feature type="transmembrane region" description="Helical" evidence="6">
    <location>
        <begin position="121"/>
        <end position="143"/>
    </location>
</feature>
<evidence type="ECO:0000256" key="2">
    <source>
        <dbReference type="ARBA" id="ARBA00022519"/>
    </source>
</evidence>
<evidence type="ECO:0000313" key="7">
    <source>
        <dbReference type="EMBL" id="TCP15770.1"/>
    </source>
</evidence>
<dbReference type="EMBL" id="SLXJ01000017">
    <property type="protein sequence ID" value="TCP15770.1"/>
    <property type="molecule type" value="Genomic_DNA"/>
</dbReference>
<keyword evidence="5 6" id="KW-0472">Membrane</keyword>
<dbReference type="Proteomes" id="UP000295537">
    <property type="component" value="Unassembled WGS sequence"/>
</dbReference>
<keyword evidence="1" id="KW-1003">Cell membrane</keyword>
<accession>A0A4R2N4I2</accession>
<evidence type="ECO:0000256" key="5">
    <source>
        <dbReference type="ARBA" id="ARBA00023136"/>
    </source>
</evidence>
<reference evidence="7 8" key="1">
    <citation type="submission" date="2019-03" db="EMBL/GenBank/DDBJ databases">
        <title>Genomic Encyclopedia of Type Strains, Phase IV (KMG-IV): sequencing the most valuable type-strain genomes for metagenomic binning, comparative biology and taxonomic classification.</title>
        <authorList>
            <person name="Goeker M."/>
        </authorList>
    </citation>
    <scope>NUCLEOTIDE SEQUENCE [LARGE SCALE GENOMIC DNA]</scope>
    <source>
        <strain evidence="7 8">DSM 16380</strain>
    </source>
</reference>
<name>A0A4R2N4I2_9PAST</name>
<keyword evidence="8" id="KW-1185">Reference proteome</keyword>
<feature type="transmembrane region" description="Helical" evidence="6">
    <location>
        <begin position="382"/>
        <end position="400"/>
    </location>
</feature>
<feature type="transmembrane region" description="Helical" evidence="6">
    <location>
        <begin position="185"/>
        <end position="203"/>
    </location>
</feature>
<feature type="transmembrane region" description="Helical" evidence="6">
    <location>
        <begin position="406"/>
        <end position="427"/>
    </location>
</feature>
<dbReference type="GO" id="GO:0009246">
    <property type="term" value="P:enterobacterial common antigen biosynthetic process"/>
    <property type="evidence" value="ECO:0007669"/>
    <property type="project" value="InterPro"/>
</dbReference>
<organism evidence="7 8">
    <name type="scientific">Nicoletella semolina</name>
    <dbReference type="NCBI Taxonomy" id="271160"/>
    <lineage>
        <taxon>Bacteria</taxon>
        <taxon>Pseudomonadati</taxon>
        <taxon>Pseudomonadota</taxon>
        <taxon>Gammaproteobacteria</taxon>
        <taxon>Pasteurellales</taxon>
        <taxon>Pasteurellaceae</taxon>
        <taxon>Nicoletella</taxon>
    </lineage>
</organism>
<feature type="transmembrane region" description="Helical" evidence="6">
    <location>
        <begin position="71"/>
        <end position="93"/>
    </location>
</feature>
<evidence type="ECO:0000256" key="6">
    <source>
        <dbReference type="SAM" id="Phobius"/>
    </source>
</evidence>
<evidence type="ECO:0000313" key="8">
    <source>
        <dbReference type="Proteomes" id="UP000295537"/>
    </source>
</evidence>
<evidence type="ECO:0000256" key="3">
    <source>
        <dbReference type="ARBA" id="ARBA00022692"/>
    </source>
</evidence>
<keyword evidence="4 6" id="KW-1133">Transmembrane helix</keyword>
<proteinExistence type="predicted"/>
<feature type="transmembrane region" description="Helical" evidence="6">
    <location>
        <begin position="229"/>
        <end position="249"/>
    </location>
</feature>
<feature type="transmembrane region" description="Helical" evidence="6">
    <location>
        <begin position="164"/>
        <end position="179"/>
    </location>
</feature>
<dbReference type="AlphaFoldDB" id="A0A4R2N4I2"/>
<dbReference type="NCBIfam" id="NF002820">
    <property type="entry name" value="PRK02975.1"/>
    <property type="match status" value="1"/>
</dbReference>
<feature type="transmembrane region" description="Helical" evidence="6">
    <location>
        <begin position="350"/>
        <end position="370"/>
    </location>
</feature>
<dbReference type="OrthoDB" id="6415259at2"/>
<comment type="caution">
    <text evidence="7">The sequence shown here is derived from an EMBL/GenBank/DDBJ whole genome shotgun (WGS) entry which is preliminary data.</text>
</comment>
<feature type="transmembrane region" description="Helical" evidence="6">
    <location>
        <begin position="208"/>
        <end position="223"/>
    </location>
</feature>
<gene>
    <name evidence="7" type="ORF">EV693_1175</name>
</gene>
<sequence>MEYVVLFGVYLLSLSGIAWRMLVAYRSQAFSFRLLFSAIYVVTFYFGFPFSLSLGMGFAQPMISVEQMLQALLVSFVGYLCYEIGYGFVVRFYPLSRHSSSQACLVNPQFAKLEGNLTACLLGGLALLSLGGFIYLNDGLLLFKLTKYHQIFSSQVEAIPLKRFFYFFLPALLLVFFLYPSKRMWWYFLILASGYGLLSYLAVGGTRANLALAVFFFVLIGLYKKYLNLAWLVAVVMTVLVGMFILALVRYDLNVQGREAWFTFLYLTRDTFSPWENVVKILHAPIEYQGVMPIIRDFYVYIPQSIWVDRPDIVWNSANYFTKVVLGNQSGLAISPTILGSFYIMGGLMWIVFGMMLCGVIICILDRCFAYGKRHQQVSRSAIIQAYCFAQLFNLVVLVREGADAFVSRFVFFNICFMGCWAVAYVISRKYQNE</sequence>
<protein>
    <submittedName>
        <fullName evidence="7">Antigen polymerase</fullName>
    </submittedName>
</protein>
<dbReference type="GO" id="GO:0016020">
    <property type="term" value="C:membrane"/>
    <property type="evidence" value="ECO:0007669"/>
    <property type="project" value="InterPro"/>
</dbReference>
<dbReference type="InterPro" id="IPR010691">
    <property type="entry name" value="WzyE"/>
</dbReference>
<keyword evidence="3 6" id="KW-0812">Transmembrane</keyword>
<keyword evidence="2" id="KW-0997">Cell inner membrane</keyword>
<evidence type="ECO:0000256" key="4">
    <source>
        <dbReference type="ARBA" id="ARBA00022989"/>
    </source>
</evidence>
<feature type="transmembrane region" description="Helical" evidence="6">
    <location>
        <begin position="34"/>
        <end position="59"/>
    </location>
</feature>
<evidence type="ECO:0000256" key="1">
    <source>
        <dbReference type="ARBA" id="ARBA00022475"/>
    </source>
</evidence>